<feature type="domain" description="Interferon-related developmental regulator N-terminal" evidence="3">
    <location>
        <begin position="24"/>
        <end position="298"/>
    </location>
</feature>
<dbReference type="STRING" id="74557.A0A1W0A7B6"/>
<protein>
    <recommendedName>
        <fullName evidence="3">Interferon-related developmental regulator N-terminal domain-containing protein</fullName>
    </recommendedName>
</protein>
<feature type="compositionally biased region" description="Basic and acidic residues" evidence="2">
    <location>
        <begin position="366"/>
        <end position="377"/>
    </location>
</feature>
<dbReference type="Pfam" id="PF05004">
    <property type="entry name" value="IFRD"/>
    <property type="match status" value="1"/>
</dbReference>
<accession>A0A1W0A7B6</accession>
<dbReference type="InterPro" id="IPR039777">
    <property type="entry name" value="IFRD"/>
</dbReference>
<dbReference type="AlphaFoldDB" id="A0A1W0A7B6"/>
<evidence type="ECO:0000313" key="5">
    <source>
        <dbReference type="Proteomes" id="UP000243217"/>
    </source>
</evidence>
<dbReference type="PANTHER" id="PTHR12354">
    <property type="entry name" value="INTERFERON-RELATED DEVELOPMENTAL REGULATOR"/>
    <property type="match status" value="1"/>
</dbReference>
<dbReference type="Gene3D" id="1.25.10.10">
    <property type="entry name" value="Leucine-rich Repeat Variant"/>
    <property type="match status" value="1"/>
</dbReference>
<sequence length="401" mass="45478">MAKKDKKQQHHRRNGYESDDTNVSVAGSIASNDTERTIGDVEDNDEQSMEDCLHEQIDTLTEKRTTTRVTALKKIVDLLSHYVPTEIFHDNYDTLQSNALHLLRRPSSNEGVLGVHVLALIALMLGENEDSFYKQIKGPLQLLVKNEGQPEEVRAKALEVLGTTCFVCSGDQDNTLEILQFCEALFGDASNAVTTAALDTWGLLASTLPNASLVEDDFLATQLEIFMQLLDHADVEVRSAAGENIALLFEAIAAAHVYYDRDEIAHRLLALSKDSSKKTSKRDRKEQRTVFRDVYKTVADDVAPSITFTFQNEVLRLQDWSTLKQYNILKKWLHSGFQEHLKYNNVVRNILGLPLTTDEYTRVEKRDTLSKNSDARKAQSGMLREQRTRRQNQKNLFLADY</sequence>
<evidence type="ECO:0000259" key="3">
    <source>
        <dbReference type="Pfam" id="PF05004"/>
    </source>
</evidence>
<evidence type="ECO:0000313" key="4">
    <source>
        <dbReference type="EMBL" id="OQS06176.1"/>
    </source>
</evidence>
<feature type="compositionally biased region" description="Basic residues" evidence="2">
    <location>
        <begin position="1"/>
        <end position="13"/>
    </location>
</feature>
<dbReference type="InterPro" id="IPR016024">
    <property type="entry name" value="ARM-type_fold"/>
</dbReference>
<reference evidence="4 5" key="1">
    <citation type="journal article" date="2014" name="Genome Biol. Evol.">
        <title>The secreted proteins of Achlya hypogyna and Thraustotheca clavata identify the ancestral oomycete secretome and reveal gene acquisitions by horizontal gene transfer.</title>
        <authorList>
            <person name="Misner I."/>
            <person name="Blouin N."/>
            <person name="Leonard G."/>
            <person name="Richards T.A."/>
            <person name="Lane C.E."/>
        </authorList>
    </citation>
    <scope>NUCLEOTIDE SEQUENCE [LARGE SCALE GENOMIC DNA]</scope>
    <source>
        <strain evidence="4 5">ATCC 34112</strain>
    </source>
</reference>
<organism evidence="4 5">
    <name type="scientific">Thraustotheca clavata</name>
    <dbReference type="NCBI Taxonomy" id="74557"/>
    <lineage>
        <taxon>Eukaryota</taxon>
        <taxon>Sar</taxon>
        <taxon>Stramenopiles</taxon>
        <taxon>Oomycota</taxon>
        <taxon>Saprolegniomycetes</taxon>
        <taxon>Saprolegniales</taxon>
        <taxon>Achlyaceae</taxon>
        <taxon>Thraustotheca</taxon>
    </lineage>
</organism>
<name>A0A1W0A7B6_9STRA</name>
<dbReference type="PANTHER" id="PTHR12354:SF1">
    <property type="entry name" value="INTERFERON-RELATED DEVELOPMENTAL REGULATOR 1"/>
    <property type="match status" value="1"/>
</dbReference>
<dbReference type="InterPro" id="IPR011989">
    <property type="entry name" value="ARM-like"/>
</dbReference>
<comment type="similarity">
    <text evidence="1">Belongs to the IFRD family.</text>
</comment>
<dbReference type="InterPro" id="IPR007701">
    <property type="entry name" value="Interferon-rel_develop_reg_N"/>
</dbReference>
<dbReference type="EMBL" id="JNBS01000368">
    <property type="protein sequence ID" value="OQS06176.1"/>
    <property type="molecule type" value="Genomic_DNA"/>
</dbReference>
<feature type="compositionally biased region" description="Polar residues" evidence="2">
    <location>
        <begin position="21"/>
        <end position="32"/>
    </location>
</feature>
<gene>
    <name evidence="4" type="ORF">THRCLA_01763</name>
</gene>
<proteinExistence type="inferred from homology"/>
<keyword evidence="5" id="KW-1185">Reference proteome</keyword>
<evidence type="ECO:0000256" key="2">
    <source>
        <dbReference type="SAM" id="MobiDB-lite"/>
    </source>
</evidence>
<feature type="region of interest" description="Disordered" evidence="2">
    <location>
        <begin position="1"/>
        <end position="48"/>
    </location>
</feature>
<dbReference type="Proteomes" id="UP000243217">
    <property type="component" value="Unassembled WGS sequence"/>
</dbReference>
<evidence type="ECO:0000256" key="1">
    <source>
        <dbReference type="ARBA" id="ARBA00008828"/>
    </source>
</evidence>
<comment type="caution">
    <text evidence="4">The sequence shown here is derived from an EMBL/GenBank/DDBJ whole genome shotgun (WGS) entry which is preliminary data.</text>
</comment>
<dbReference type="SUPFAM" id="SSF48371">
    <property type="entry name" value="ARM repeat"/>
    <property type="match status" value="1"/>
</dbReference>
<feature type="region of interest" description="Disordered" evidence="2">
    <location>
        <begin position="366"/>
        <end position="389"/>
    </location>
</feature>
<dbReference type="OrthoDB" id="18978at2759"/>